<comment type="caution">
    <text evidence="1">The sequence shown here is derived from an EMBL/GenBank/DDBJ whole genome shotgun (WGS) entry which is preliminary data.</text>
</comment>
<organism evidence="1 2">
    <name type="scientific">Pseudovibrio ascidiaceicola</name>
    <dbReference type="NCBI Taxonomy" id="285279"/>
    <lineage>
        <taxon>Bacteria</taxon>
        <taxon>Pseudomonadati</taxon>
        <taxon>Pseudomonadota</taxon>
        <taxon>Alphaproteobacteria</taxon>
        <taxon>Hyphomicrobiales</taxon>
        <taxon>Stappiaceae</taxon>
        <taxon>Pseudovibrio</taxon>
    </lineage>
</organism>
<dbReference type="Proteomes" id="UP000199598">
    <property type="component" value="Unassembled WGS sequence"/>
</dbReference>
<sequence>MSEQIENAARKLADLFDTSSPLFPTASGSPKAFANGLEDAQKRIEERFNALCELAALLDRETEKSDLAQGAAIDLFQCSGFFYLALMQYSENLPNSLLMAGYDISVGRMPPVVSKALKHVSFTMKSAVAEDITFMCPHLSNLTETSEFEGRAQVILDKVLAQAIARTAHAISSLEENEKLDGYEVTEEDNALRSRCQVCVELLAKLVKHSAKPREHAERLNEFQAFLGNA</sequence>
<accession>A0A1I4E8N5</accession>
<protein>
    <submittedName>
        <fullName evidence="1">Uncharacterized protein</fullName>
    </submittedName>
</protein>
<gene>
    <name evidence="1" type="ORF">SAMN04488518_11461</name>
</gene>
<evidence type="ECO:0000313" key="2">
    <source>
        <dbReference type="Proteomes" id="UP000199598"/>
    </source>
</evidence>
<dbReference type="RefSeq" id="WP_208860568.1">
    <property type="nucleotide sequence ID" value="NZ_FOSK01000014.1"/>
</dbReference>
<reference evidence="1 2" key="1">
    <citation type="submission" date="2016-10" db="EMBL/GenBank/DDBJ databases">
        <authorList>
            <person name="Varghese N."/>
            <person name="Submissions S."/>
        </authorList>
    </citation>
    <scope>NUCLEOTIDE SEQUENCE [LARGE SCALE GENOMIC DNA]</scope>
    <source>
        <strain evidence="1 2">DSM 16392</strain>
    </source>
</reference>
<dbReference type="EMBL" id="FOSK01000014">
    <property type="protein sequence ID" value="SFL02158.1"/>
    <property type="molecule type" value="Genomic_DNA"/>
</dbReference>
<name>A0A1I4E8N5_9HYPH</name>
<proteinExistence type="predicted"/>
<evidence type="ECO:0000313" key="1">
    <source>
        <dbReference type="EMBL" id="SFL02158.1"/>
    </source>
</evidence>
<keyword evidence="2" id="KW-1185">Reference proteome</keyword>